<organism evidence="1 2">
    <name type="scientific">Dothidotthia symphoricarpi CBS 119687</name>
    <dbReference type="NCBI Taxonomy" id="1392245"/>
    <lineage>
        <taxon>Eukaryota</taxon>
        <taxon>Fungi</taxon>
        <taxon>Dikarya</taxon>
        <taxon>Ascomycota</taxon>
        <taxon>Pezizomycotina</taxon>
        <taxon>Dothideomycetes</taxon>
        <taxon>Pleosporomycetidae</taxon>
        <taxon>Pleosporales</taxon>
        <taxon>Dothidotthiaceae</taxon>
        <taxon>Dothidotthia</taxon>
    </lineage>
</organism>
<dbReference type="GeneID" id="54413699"/>
<accession>A0A6A6AA31</accession>
<dbReference type="AlphaFoldDB" id="A0A6A6AA31"/>
<dbReference type="RefSeq" id="XP_033522096.1">
    <property type="nucleotide sequence ID" value="XM_033673267.1"/>
</dbReference>
<dbReference type="Proteomes" id="UP000799771">
    <property type="component" value="Unassembled WGS sequence"/>
</dbReference>
<protein>
    <submittedName>
        <fullName evidence="1">Uncharacterized protein</fullName>
    </submittedName>
</protein>
<proteinExistence type="predicted"/>
<dbReference type="EMBL" id="ML977510">
    <property type="protein sequence ID" value="KAF2127707.1"/>
    <property type="molecule type" value="Genomic_DNA"/>
</dbReference>
<sequence length="144" mass="16077">MRRSALVCRLCTNTRYNSSRQLLRSLARKELCLGVMTPIDGGDVRRAPLPLPDPYLLFACLLATTPMLLHSDNDKDIIVSPIHRSCTSLMPNSIPTRSTRGPKMPCLWLCSILFRPAVQRRPLTQENAIVDLLSLPTHMGGIVQ</sequence>
<gene>
    <name evidence="1" type="ORF">P153DRAFT_53913</name>
</gene>
<evidence type="ECO:0000313" key="2">
    <source>
        <dbReference type="Proteomes" id="UP000799771"/>
    </source>
</evidence>
<keyword evidence="2" id="KW-1185">Reference proteome</keyword>
<name>A0A6A6AA31_9PLEO</name>
<evidence type="ECO:0000313" key="1">
    <source>
        <dbReference type="EMBL" id="KAF2127707.1"/>
    </source>
</evidence>
<reference evidence="1" key="1">
    <citation type="journal article" date="2020" name="Stud. Mycol.">
        <title>101 Dothideomycetes genomes: a test case for predicting lifestyles and emergence of pathogens.</title>
        <authorList>
            <person name="Haridas S."/>
            <person name="Albert R."/>
            <person name="Binder M."/>
            <person name="Bloem J."/>
            <person name="Labutti K."/>
            <person name="Salamov A."/>
            <person name="Andreopoulos B."/>
            <person name="Baker S."/>
            <person name="Barry K."/>
            <person name="Bills G."/>
            <person name="Bluhm B."/>
            <person name="Cannon C."/>
            <person name="Castanera R."/>
            <person name="Culley D."/>
            <person name="Daum C."/>
            <person name="Ezra D."/>
            <person name="Gonzalez J."/>
            <person name="Henrissat B."/>
            <person name="Kuo A."/>
            <person name="Liang C."/>
            <person name="Lipzen A."/>
            <person name="Lutzoni F."/>
            <person name="Magnuson J."/>
            <person name="Mondo S."/>
            <person name="Nolan M."/>
            <person name="Ohm R."/>
            <person name="Pangilinan J."/>
            <person name="Park H.-J."/>
            <person name="Ramirez L."/>
            <person name="Alfaro M."/>
            <person name="Sun H."/>
            <person name="Tritt A."/>
            <person name="Yoshinaga Y."/>
            <person name="Zwiers L.-H."/>
            <person name="Turgeon B."/>
            <person name="Goodwin S."/>
            <person name="Spatafora J."/>
            <person name="Crous P."/>
            <person name="Grigoriev I."/>
        </authorList>
    </citation>
    <scope>NUCLEOTIDE SEQUENCE</scope>
    <source>
        <strain evidence="1">CBS 119687</strain>
    </source>
</reference>